<dbReference type="InterPro" id="IPR011050">
    <property type="entry name" value="Pectin_lyase_fold/virulence"/>
</dbReference>
<dbReference type="EMBL" id="AJWJ01000384">
    <property type="protein sequence ID" value="KAF2071354.1"/>
    <property type="molecule type" value="Genomic_DNA"/>
</dbReference>
<feature type="transmembrane region" description="Helical" evidence="2">
    <location>
        <begin position="1660"/>
        <end position="1685"/>
    </location>
</feature>
<dbReference type="SUPFAM" id="SSF51126">
    <property type="entry name" value="Pectin lyase-like"/>
    <property type="match status" value="3"/>
</dbReference>
<keyword evidence="2" id="KW-1133">Transmembrane helix</keyword>
<feature type="region of interest" description="Disordered" evidence="1">
    <location>
        <begin position="156"/>
        <end position="180"/>
    </location>
</feature>
<feature type="transmembrane region" description="Helical" evidence="2">
    <location>
        <begin position="1777"/>
        <end position="1794"/>
    </location>
</feature>
<dbReference type="Proteomes" id="UP000695562">
    <property type="component" value="Unassembled WGS sequence"/>
</dbReference>
<protein>
    <recommendedName>
        <fullName evidence="4">Right handed beta helix domain-containing protein</fullName>
    </recommendedName>
</protein>
<keyword evidence="2" id="KW-0812">Transmembrane</keyword>
<feature type="transmembrane region" description="Helical" evidence="2">
    <location>
        <begin position="1836"/>
        <end position="1861"/>
    </location>
</feature>
<name>A0A8J4V4Z8_9MYCE</name>
<feature type="transmembrane region" description="Helical" evidence="2">
    <location>
        <begin position="1563"/>
        <end position="1586"/>
    </location>
</feature>
<dbReference type="OrthoDB" id="20615at2759"/>
<feature type="compositionally biased region" description="Polar residues" evidence="1">
    <location>
        <begin position="803"/>
        <end position="812"/>
    </location>
</feature>
<feature type="transmembrane region" description="Helical" evidence="2">
    <location>
        <begin position="1806"/>
        <end position="1824"/>
    </location>
</feature>
<dbReference type="Pfam" id="PF13229">
    <property type="entry name" value="Beta_helix"/>
    <property type="match status" value="1"/>
</dbReference>
<dbReference type="PANTHER" id="PTHR32158:SF21">
    <property type="match status" value="1"/>
</dbReference>
<evidence type="ECO:0000313" key="6">
    <source>
        <dbReference type="Proteomes" id="UP000695562"/>
    </source>
</evidence>
<keyword evidence="6" id="KW-1185">Reference proteome</keyword>
<accession>A0A8J4V4Z8</accession>
<feature type="transmembrane region" description="Helical" evidence="2">
    <location>
        <begin position="1748"/>
        <end position="1771"/>
    </location>
</feature>
<dbReference type="PANTHER" id="PTHR32158">
    <property type="entry name" value="RING-TYPE DOMAIN-CONTAINING PROTEIN"/>
    <property type="match status" value="1"/>
</dbReference>
<evidence type="ECO:0000259" key="4">
    <source>
        <dbReference type="Pfam" id="PF13229"/>
    </source>
</evidence>
<dbReference type="InterPro" id="IPR039448">
    <property type="entry name" value="Beta_helix"/>
</dbReference>
<evidence type="ECO:0000313" key="5">
    <source>
        <dbReference type="EMBL" id="KAF2071354.1"/>
    </source>
</evidence>
<sequence>MKNNLILVLVATIVVINVFSTATAAQESESWSSASVESASFASTSSFSFSYGSNTNITRCTQWDSSYFASIQAPGFESYVEWYNGFEVIEFIYYIQPNQLTLGPQEGYSFALFNRKHSQIYNLGVRLPDLTNETISKDLSKLIFNIYVRFENVGSGHSGSGSSASSQGSSSSASFNDRDSASGQTFNIQEYDNDDQPMENERGFDPSYIDINERHTHRQYNILPRGSIVDLEDSSSFYLNIMLNDVVVETISYDQYNNTENQYQLFSFDWSQYAINTTYNLTLAYYYPPPLLGFDIICLVDNIFFETPVQQELNNDVYVDSNGNDYNGDGTIHNPFCSIQRALMAVADGYTVYVNSDLSILPPNPSWPYVVVTSPKRNISISGNGPGTQYVLDALNSTSTLSEGALFLVNSANCYISNLYIFIRSFTNIVSITSNSSIVLDNVYFDGGSNSGSQDIVFANYMSNLTVHQCQFVECDNSCIKSVALYNNIDQSSFKETYGGIYITIASYNSKTTITNSFMSSNGVQILSSVAPYDTIFLDNLNYTTNLVQPGKQYFYQGNSFTMINSLLYNSSVIFDLNQTKNVYIGNCTLKGVSVNSTGVFLISSVESGEIKDSFFTNSDNYYVPLFVVTNGNTFLMSNISVLNNLNMFVLFNSVKNVTMRNSTFIGNKNEFQIQTEWTNITLDQINYLNNSNSFLLSYSANLSLSNSVFDTNFNNLTNPIPLISLQKPFSVNITNSEFVNNFNFHIFKIFRSLNSRNKGTGSSDGDSSSSSSSSSSSGSSYSFSSDSSSDSSGSYSSSGGSESTITQTTNTNPKDLLQYSWEDDDPTLGVNLVNLTFADNIIGDLINLNSVTATIRNITVNNNFLGTFYPINSYNSNLMVYDSLFNGTSHYFYIENSQYYFSTVVWNQTLCINARSLYIYDSQGGFQGCEFMGTSPNYGFVVKNSQVYYMNTVFSGLSSFYYPLGSYENTTTSFTSCVFYNNSAGEQMMTFSKGSVSFKDCRFTKLGSPGVNIMEASKMQLIMFDNCIISCNGENNGMRIEDSDIIMINSVLANNEYPYGAFIEVFTSNISIFNTQITNNNDISFQIHNSFAILTKVILSYNHLSQVNLFTISESVFRVSDTIINLNVLIQNTGMFFLTATNTSMSDVTFIGNNLQDASVILFLYSNSHINITDNTKFQGNVSPNGLFTLYNGAHANIIDSSFMSNTSPITSIASLTDASMYILNSSFVENVSRKSGGVMLLSDSHISIVESSLQKNVANTDGGIFFADDSSFIQFESCLILNNEATYGAGGVCYSPSQPICSLDLSNQLDLNKAVYGNNLATGPVQLSIDFNNSLHVNTTVGLSVSLTDYYNETISILPSPSNFTLDVYLLPSNQHILSQSFNHTMQGLVSIPITFREPTFSQYLINATQVDSKGHVLYQSLVVQLLPCSPGYYPGGNESSCIQCSPGYFGTDGYSCMECDTEKIQCPGLNITIANQGYWIYNQSSEFHIFECDPNICLTGQCRANQTGFLCAHCDSGFQKVKQICTPCTTFNVLLLLGLIAFFCLYALAMTIFRVPTATIIFNFILAIQIICIFSHNIQYFVISPLMSFDIDYWPKTCIGPNLNYFWKKVISLGIMYLFVLPASVFFNWGQYLVLLAFSKYKSFIQETFDRNWKETLVSQLMMLYGPITYVSLSLVSCTKYADAYYLNQDASIQCYTASHLPMFIISILSIIFVTVGVPLYLFIQIKLKKRYFIKVFFEKYKAKYIWWDIVLLFRTSIFIAVTIATTFHIDAKGLVVSSIGFIFTLLNWVIKPYRSPSRNELDTHLGLIICFGGIIINSRAFSFSENQNLFNIVPGIVLSCSTLLLIVPVVHCIRSLVSPKVQFKHSYSSTGSQNYDDQPLLYHFLTPESTTN</sequence>
<feature type="transmembrane region" description="Helical" evidence="2">
    <location>
        <begin position="1613"/>
        <end position="1639"/>
    </location>
</feature>
<dbReference type="Gene3D" id="3.30.1910.20">
    <property type="entry name" value="asparaginyl-tRNA synthetase, N-terminal domain"/>
    <property type="match status" value="1"/>
</dbReference>
<evidence type="ECO:0000256" key="3">
    <source>
        <dbReference type="SAM" id="SignalP"/>
    </source>
</evidence>
<feature type="chain" id="PRO_5035258235" description="Right handed beta helix domain-containing protein" evidence="3">
    <location>
        <begin position="26"/>
        <end position="1896"/>
    </location>
</feature>
<feature type="signal peptide" evidence="3">
    <location>
        <begin position="1"/>
        <end position="25"/>
    </location>
</feature>
<feature type="transmembrane region" description="Helical" evidence="2">
    <location>
        <begin position="1534"/>
        <end position="1556"/>
    </location>
</feature>
<feature type="compositionally biased region" description="Low complexity" evidence="1">
    <location>
        <begin position="160"/>
        <end position="175"/>
    </location>
</feature>
<feature type="domain" description="Right handed beta helix" evidence="4">
    <location>
        <begin position="918"/>
        <end position="1057"/>
    </location>
</feature>
<comment type="caution">
    <text evidence="5">The sequence shown here is derived from an EMBL/GenBank/DDBJ whole genome shotgun (WGS) entry which is preliminary data.</text>
</comment>
<evidence type="ECO:0000256" key="2">
    <source>
        <dbReference type="SAM" id="Phobius"/>
    </source>
</evidence>
<reference evidence="5" key="1">
    <citation type="submission" date="2020-01" db="EMBL/GenBank/DDBJ databases">
        <title>Development of genomics and gene disruption for Polysphondylium violaceum indicates a role for the polyketide synthase stlB in stalk morphogenesis.</title>
        <authorList>
            <person name="Narita B."/>
            <person name="Kawabe Y."/>
            <person name="Kin K."/>
            <person name="Saito T."/>
            <person name="Gibbs R."/>
            <person name="Kuspa A."/>
            <person name="Muzny D."/>
            <person name="Queller D."/>
            <person name="Richards S."/>
            <person name="Strassman J."/>
            <person name="Sucgang R."/>
            <person name="Worley K."/>
            <person name="Schaap P."/>
        </authorList>
    </citation>
    <scope>NUCLEOTIDE SEQUENCE</scope>
    <source>
        <strain evidence="5">QSvi11</strain>
    </source>
</reference>
<keyword evidence="3" id="KW-0732">Signal</keyword>
<feature type="compositionally biased region" description="Low complexity" evidence="1">
    <location>
        <begin position="762"/>
        <end position="802"/>
    </location>
</feature>
<feature type="region of interest" description="Disordered" evidence="1">
    <location>
        <begin position="759"/>
        <end position="812"/>
    </location>
</feature>
<proteinExistence type="predicted"/>
<gene>
    <name evidence="5" type="ORF">CYY_007331</name>
</gene>
<evidence type="ECO:0000256" key="1">
    <source>
        <dbReference type="SAM" id="MobiDB-lite"/>
    </source>
</evidence>
<organism evidence="5 6">
    <name type="scientific">Polysphondylium violaceum</name>
    <dbReference type="NCBI Taxonomy" id="133409"/>
    <lineage>
        <taxon>Eukaryota</taxon>
        <taxon>Amoebozoa</taxon>
        <taxon>Evosea</taxon>
        <taxon>Eumycetozoa</taxon>
        <taxon>Dictyostelia</taxon>
        <taxon>Dictyosteliales</taxon>
        <taxon>Dictyosteliaceae</taxon>
        <taxon>Polysphondylium</taxon>
    </lineage>
</organism>
<keyword evidence="2" id="KW-0472">Membrane</keyword>
<feature type="transmembrane region" description="Helical" evidence="2">
    <location>
        <begin position="1705"/>
        <end position="1727"/>
    </location>
</feature>